<dbReference type="InterPro" id="IPR056771">
    <property type="entry name" value="FH3_FHOD1-3-like"/>
</dbReference>
<dbReference type="InterPro" id="IPR014768">
    <property type="entry name" value="GBD/FH3_dom"/>
</dbReference>
<dbReference type="Proteomes" id="UP000277928">
    <property type="component" value="Unassembled WGS sequence"/>
</dbReference>
<dbReference type="AlphaFoldDB" id="A0A3P7K571"/>
<dbReference type="InterPro" id="IPR011989">
    <property type="entry name" value="ARM-like"/>
</dbReference>
<reference evidence="3 4" key="1">
    <citation type="submission" date="2018-08" db="EMBL/GenBank/DDBJ databases">
        <authorList>
            <person name="Laetsch R D."/>
            <person name="Stevens L."/>
            <person name="Kumar S."/>
            <person name="Blaxter L. M."/>
        </authorList>
    </citation>
    <scope>NUCLEOTIDE SEQUENCE [LARGE SCALE GENOMIC DNA]</scope>
</reference>
<dbReference type="PROSITE" id="PS51232">
    <property type="entry name" value="GBD_FH3"/>
    <property type="match status" value="1"/>
</dbReference>
<dbReference type="GO" id="GO:0005856">
    <property type="term" value="C:cytoskeleton"/>
    <property type="evidence" value="ECO:0007669"/>
    <property type="project" value="TreeGrafter"/>
</dbReference>
<dbReference type="GO" id="GO:0051015">
    <property type="term" value="F:actin filament binding"/>
    <property type="evidence" value="ECO:0007669"/>
    <property type="project" value="TreeGrafter"/>
</dbReference>
<accession>A0A3P7K571</accession>
<dbReference type="PANTHER" id="PTHR45920:SF4">
    <property type="entry name" value="FORMIN HOMOLOGY 2 DOMAIN CONTAINING, ISOFORM I"/>
    <property type="match status" value="1"/>
</dbReference>
<sequence length="242" mass="27655">MRTEKSDIKFGRRTRPVMGNGSRIIVPKDYCRKRRDRSSSDCGFRTNFRESSNGARSNAQTLGKWLQALDLPCDSHCLGNEDLMLSEENAPIRRRNSLDDKDLVHEFVQNGGLECMIKLGRQADQNHQNYILRALGQVMLYVDGMNGIIAHIETIQWLYELLDSPYRLVVKTALKLLLVFIEYTDHNALLLMTAVTNVDKANDRPDWFALMRILNEKEGSDVEMLTYGMTIINKTLNGVADQ</sequence>
<evidence type="ECO:0000259" key="2">
    <source>
        <dbReference type="PROSITE" id="PS51232"/>
    </source>
</evidence>
<dbReference type="SUPFAM" id="SSF48371">
    <property type="entry name" value="ARM repeat"/>
    <property type="match status" value="1"/>
</dbReference>
<organism evidence="3 4">
    <name type="scientific">Litomosoides sigmodontis</name>
    <name type="common">Filarial nematode worm</name>
    <dbReference type="NCBI Taxonomy" id="42156"/>
    <lineage>
        <taxon>Eukaryota</taxon>
        <taxon>Metazoa</taxon>
        <taxon>Ecdysozoa</taxon>
        <taxon>Nematoda</taxon>
        <taxon>Chromadorea</taxon>
        <taxon>Rhabditida</taxon>
        <taxon>Spirurina</taxon>
        <taxon>Spiruromorpha</taxon>
        <taxon>Filarioidea</taxon>
        <taxon>Onchocercidae</taxon>
        <taxon>Litomosoides</taxon>
    </lineage>
</organism>
<feature type="non-terminal residue" evidence="3">
    <location>
        <position position="242"/>
    </location>
</feature>
<dbReference type="GO" id="GO:0005737">
    <property type="term" value="C:cytoplasm"/>
    <property type="evidence" value="ECO:0007669"/>
    <property type="project" value="TreeGrafter"/>
</dbReference>
<keyword evidence="1" id="KW-0009">Actin-binding</keyword>
<evidence type="ECO:0000313" key="4">
    <source>
        <dbReference type="Proteomes" id="UP000277928"/>
    </source>
</evidence>
<dbReference type="InterPro" id="IPR016024">
    <property type="entry name" value="ARM-type_fold"/>
</dbReference>
<feature type="domain" description="GBD/FH3" evidence="2">
    <location>
        <begin position="1"/>
        <end position="242"/>
    </location>
</feature>
<protein>
    <recommendedName>
        <fullName evidence="2">GBD/FH3 domain-containing protein</fullName>
    </recommendedName>
</protein>
<dbReference type="EMBL" id="UYRX01002039">
    <property type="protein sequence ID" value="VDM92612.1"/>
    <property type="molecule type" value="Genomic_DNA"/>
</dbReference>
<dbReference type="OrthoDB" id="9806920at2759"/>
<dbReference type="PANTHER" id="PTHR45920">
    <property type="entry name" value="FORMIN HOMOLOGY 2 DOMAIN CONTAINING, ISOFORM I"/>
    <property type="match status" value="1"/>
</dbReference>
<name>A0A3P7K571_LITSI</name>
<evidence type="ECO:0000313" key="3">
    <source>
        <dbReference type="EMBL" id="VDM92612.1"/>
    </source>
</evidence>
<dbReference type="GO" id="GO:0030866">
    <property type="term" value="P:cortical actin cytoskeleton organization"/>
    <property type="evidence" value="ECO:0007669"/>
    <property type="project" value="TreeGrafter"/>
</dbReference>
<proteinExistence type="predicted"/>
<dbReference type="Pfam" id="PF24959">
    <property type="entry name" value="FH3_FHOD1-3"/>
    <property type="match status" value="1"/>
</dbReference>
<keyword evidence="4" id="KW-1185">Reference proteome</keyword>
<gene>
    <name evidence="3" type="ORF">NLS_LOCUS9859</name>
</gene>
<dbReference type="Gene3D" id="1.25.10.10">
    <property type="entry name" value="Leucine-rich Repeat Variant"/>
    <property type="match status" value="1"/>
</dbReference>
<evidence type="ECO:0000256" key="1">
    <source>
        <dbReference type="ARBA" id="ARBA00023203"/>
    </source>
</evidence>
<dbReference type="STRING" id="42156.A0A3P7K571"/>